<dbReference type="EMBL" id="BMHL01000006">
    <property type="protein sequence ID" value="GGC46759.1"/>
    <property type="molecule type" value="Genomic_DNA"/>
</dbReference>
<keyword evidence="3" id="KW-0443">Lipid metabolism</keyword>
<dbReference type="GO" id="GO:0016787">
    <property type="term" value="F:hydrolase activity"/>
    <property type="evidence" value="ECO:0007669"/>
    <property type="project" value="UniProtKB-KW"/>
</dbReference>
<evidence type="ECO:0000313" key="4">
    <source>
        <dbReference type="EMBL" id="GGC46759.1"/>
    </source>
</evidence>
<dbReference type="PANTHER" id="PTHR10272:SF0">
    <property type="entry name" value="PLATELET-ACTIVATING FACTOR ACETYLHYDROLASE"/>
    <property type="match status" value="1"/>
</dbReference>
<accession>A0ABQ1MTR1</accession>
<dbReference type="InterPro" id="IPR016986">
    <property type="entry name" value="UCP031982_abhydr"/>
</dbReference>
<dbReference type="Proteomes" id="UP000602004">
    <property type="component" value="Unassembled WGS sequence"/>
</dbReference>
<keyword evidence="2" id="KW-0442">Lipid degradation</keyword>
<keyword evidence="1 4" id="KW-0378">Hydrolase</keyword>
<dbReference type="InterPro" id="IPR029058">
    <property type="entry name" value="AB_hydrolase_fold"/>
</dbReference>
<dbReference type="Gene3D" id="3.40.50.1820">
    <property type="entry name" value="alpha/beta hydrolase"/>
    <property type="match status" value="1"/>
</dbReference>
<proteinExistence type="predicted"/>
<organism evidence="4 5">
    <name type="scientific">Paraburkholderia caffeinilytica</name>
    <dbReference type="NCBI Taxonomy" id="1761016"/>
    <lineage>
        <taxon>Bacteria</taxon>
        <taxon>Pseudomonadati</taxon>
        <taxon>Pseudomonadota</taxon>
        <taxon>Betaproteobacteria</taxon>
        <taxon>Burkholderiales</taxon>
        <taxon>Burkholderiaceae</taxon>
        <taxon>Paraburkholderia</taxon>
    </lineage>
</organism>
<evidence type="ECO:0000256" key="3">
    <source>
        <dbReference type="ARBA" id="ARBA00023098"/>
    </source>
</evidence>
<dbReference type="Pfam" id="PF03403">
    <property type="entry name" value="PAF-AH_p_II"/>
    <property type="match status" value="1"/>
</dbReference>
<gene>
    <name evidence="4" type="ORF">GCM10011400_37450</name>
</gene>
<comment type="caution">
    <text evidence="4">The sequence shown here is derived from an EMBL/GenBank/DDBJ whole genome shotgun (WGS) entry which is preliminary data.</text>
</comment>
<sequence length="320" mass="33387">MTNIWYPADPALPEVAHEIGVPAHPLFHGHPAVVSAPLSGARAQYPLLVLSHGTGGSADSLDWLASALAAEGYIVAGANHPGNNALEPLTRDGFLLWWERATDASEVLDGVLADPMLGPHVDRDRIGAVGFSLGGYTVLELAGARTNLPAFERFCASPQADAICHPPEAARLHEDPQALALALATPSPEAKASRAHAGDSYRDPRVKAVFAIAPALGEAFDNTSFADVAIPVSLLAGEADVTAPVDTNIHRIAGFMPKARVTMVPGAAHYTFLDTCLPAGVERLATLCKDNPGVDRDAVHAQTAQRAIDFFAATLPAGGS</sequence>
<reference evidence="5" key="1">
    <citation type="journal article" date="2019" name="Int. J. Syst. Evol. Microbiol.">
        <title>The Global Catalogue of Microorganisms (GCM) 10K type strain sequencing project: providing services to taxonomists for standard genome sequencing and annotation.</title>
        <authorList>
            <consortium name="The Broad Institute Genomics Platform"/>
            <consortium name="The Broad Institute Genome Sequencing Center for Infectious Disease"/>
            <person name="Wu L."/>
            <person name="Ma J."/>
        </authorList>
    </citation>
    <scope>NUCLEOTIDE SEQUENCE [LARGE SCALE GENOMIC DNA]</scope>
    <source>
        <strain evidence="5">CGMCC 1.15103</strain>
    </source>
</reference>
<keyword evidence="5" id="KW-1185">Reference proteome</keyword>
<evidence type="ECO:0000256" key="1">
    <source>
        <dbReference type="ARBA" id="ARBA00022801"/>
    </source>
</evidence>
<dbReference type="SUPFAM" id="SSF53474">
    <property type="entry name" value="alpha/beta-Hydrolases"/>
    <property type="match status" value="1"/>
</dbReference>
<name>A0ABQ1MTR1_9BURK</name>
<evidence type="ECO:0000256" key="2">
    <source>
        <dbReference type="ARBA" id="ARBA00022963"/>
    </source>
</evidence>
<evidence type="ECO:0000313" key="5">
    <source>
        <dbReference type="Proteomes" id="UP000602004"/>
    </source>
</evidence>
<dbReference type="PIRSF" id="PIRSF031982">
    <property type="entry name" value="UCP031982_abhydr"/>
    <property type="match status" value="1"/>
</dbReference>
<dbReference type="PANTHER" id="PTHR10272">
    <property type="entry name" value="PLATELET-ACTIVATING FACTOR ACETYLHYDROLASE"/>
    <property type="match status" value="1"/>
</dbReference>
<protein>
    <submittedName>
        <fullName evidence="4">Dienelactone hydrolase</fullName>
    </submittedName>
</protein>